<feature type="transmembrane region" description="Helical" evidence="8">
    <location>
        <begin position="51"/>
        <end position="70"/>
    </location>
</feature>
<keyword evidence="7 8" id="KW-0472">Membrane</keyword>
<comment type="subcellular location">
    <subcellularLocation>
        <location evidence="1">Cell membrane</location>
        <topology evidence="1">Multi-pass membrane protein</topology>
    </subcellularLocation>
</comment>
<keyword evidence="6 8" id="KW-1133">Transmembrane helix</keyword>
<feature type="transmembrane region" description="Helical" evidence="8">
    <location>
        <begin position="240"/>
        <end position="265"/>
    </location>
</feature>
<dbReference type="InterPro" id="IPR004812">
    <property type="entry name" value="Efflux_drug-R_Bcr/CmlA"/>
</dbReference>
<comment type="similarity">
    <text evidence="2">Belongs to the major facilitator superfamily. Bcr/CmlA family.</text>
</comment>
<protein>
    <submittedName>
        <fullName evidence="10">DHA1 family bicyclomycin/chloramphenicol resistance-like MFS transporter</fullName>
    </submittedName>
</protein>
<feature type="transmembrane region" description="Helical" evidence="8">
    <location>
        <begin position="309"/>
        <end position="334"/>
    </location>
</feature>
<feature type="transmembrane region" description="Helical" evidence="8">
    <location>
        <begin position="277"/>
        <end position="303"/>
    </location>
</feature>
<evidence type="ECO:0000313" key="11">
    <source>
        <dbReference type="Proteomes" id="UP000248326"/>
    </source>
</evidence>
<keyword evidence="5 8" id="KW-0812">Transmembrane</keyword>
<dbReference type="FunFam" id="1.20.1720.10:FF:000005">
    <property type="entry name" value="Bcr/CflA family efflux transporter"/>
    <property type="match status" value="1"/>
</dbReference>
<evidence type="ECO:0000313" key="10">
    <source>
        <dbReference type="EMBL" id="PYE48986.1"/>
    </source>
</evidence>
<dbReference type="CDD" id="cd17320">
    <property type="entry name" value="MFS_MdfA_MDR_like"/>
    <property type="match status" value="1"/>
</dbReference>
<accession>A0A318SCC8</accession>
<dbReference type="InterPro" id="IPR011701">
    <property type="entry name" value="MFS"/>
</dbReference>
<feature type="transmembrane region" description="Helical" evidence="8">
    <location>
        <begin position="141"/>
        <end position="161"/>
    </location>
</feature>
<dbReference type="GO" id="GO:1990961">
    <property type="term" value="P:xenobiotic detoxification by transmembrane export across the plasma membrane"/>
    <property type="evidence" value="ECO:0007669"/>
    <property type="project" value="InterPro"/>
</dbReference>
<reference evidence="10 11" key="1">
    <citation type="submission" date="2018-06" db="EMBL/GenBank/DDBJ databases">
        <title>Genomic Encyclopedia of Type Strains, Phase IV (KMG-IV): sequencing the most valuable type-strain genomes for metagenomic binning, comparative biology and taxonomic classification.</title>
        <authorList>
            <person name="Goeker M."/>
        </authorList>
    </citation>
    <scope>NUCLEOTIDE SEQUENCE [LARGE SCALE GENOMIC DNA]</scope>
    <source>
        <strain evidence="10 11">DSM 18048</strain>
    </source>
</reference>
<feature type="transmembrane region" description="Helical" evidence="8">
    <location>
        <begin position="167"/>
        <end position="186"/>
    </location>
</feature>
<dbReference type="RefSeq" id="WP_245901207.1">
    <property type="nucleotide sequence ID" value="NZ_QJSX01000025.1"/>
</dbReference>
<feature type="transmembrane region" description="Helical" evidence="8">
    <location>
        <begin position="82"/>
        <end position="105"/>
    </location>
</feature>
<evidence type="ECO:0000256" key="1">
    <source>
        <dbReference type="ARBA" id="ARBA00004651"/>
    </source>
</evidence>
<keyword evidence="3" id="KW-0813">Transport</keyword>
<dbReference type="GO" id="GO:0005886">
    <property type="term" value="C:plasma membrane"/>
    <property type="evidence" value="ECO:0007669"/>
    <property type="project" value="UniProtKB-SubCell"/>
</dbReference>
<evidence type="ECO:0000256" key="5">
    <source>
        <dbReference type="ARBA" id="ARBA00022692"/>
    </source>
</evidence>
<organism evidence="10 11">
    <name type="scientific">Deinococcus yavapaiensis KR-236</name>
    <dbReference type="NCBI Taxonomy" id="694435"/>
    <lineage>
        <taxon>Bacteria</taxon>
        <taxon>Thermotogati</taxon>
        <taxon>Deinococcota</taxon>
        <taxon>Deinococci</taxon>
        <taxon>Deinococcales</taxon>
        <taxon>Deinococcaceae</taxon>
        <taxon>Deinococcus</taxon>
    </lineage>
</organism>
<dbReference type="PANTHER" id="PTHR23502">
    <property type="entry name" value="MAJOR FACILITATOR SUPERFAMILY"/>
    <property type="match status" value="1"/>
</dbReference>
<evidence type="ECO:0000259" key="9">
    <source>
        <dbReference type="PROSITE" id="PS50850"/>
    </source>
</evidence>
<evidence type="ECO:0000256" key="3">
    <source>
        <dbReference type="ARBA" id="ARBA00022448"/>
    </source>
</evidence>
<dbReference type="InterPro" id="IPR020846">
    <property type="entry name" value="MFS_dom"/>
</dbReference>
<feature type="transmembrane region" description="Helical" evidence="8">
    <location>
        <begin position="12"/>
        <end position="31"/>
    </location>
</feature>
<dbReference type="Gene3D" id="1.20.1720.10">
    <property type="entry name" value="Multidrug resistance protein D"/>
    <property type="match status" value="1"/>
</dbReference>
<evidence type="ECO:0000256" key="7">
    <source>
        <dbReference type="ARBA" id="ARBA00023136"/>
    </source>
</evidence>
<feature type="transmembrane region" description="Helical" evidence="8">
    <location>
        <begin position="111"/>
        <end position="129"/>
    </location>
</feature>
<feature type="transmembrane region" description="Helical" evidence="8">
    <location>
        <begin position="346"/>
        <end position="366"/>
    </location>
</feature>
<gene>
    <name evidence="10" type="ORF">DES52_1253</name>
</gene>
<keyword evidence="11" id="KW-1185">Reference proteome</keyword>
<feature type="transmembrane region" description="Helical" evidence="8">
    <location>
        <begin position="207"/>
        <end position="234"/>
    </location>
</feature>
<proteinExistence type="inferred from homology"/>
<dbReference type="PROSITE" id="PS50850">
    <property type="entry name" value="MFS"/>
    <property type="match status" value="1"/>
</dbReference>
<dbReference type="PANTHER" id="PTHR23502:SF132">
    <property type="entry name" value="POLYAMINE TRANSPORTER 2-RELATED"/>
    <property type="match status" value="1"/>
</dbReference>
<keyword evidence="4" id="KW-1003">Cell membrane</keyword>
<dbReference type="Pfam" id="PF07690">
    <property type="entry name" value="MFS_1"/>
    <property type="match status" value="1"/>
</dbReference>
<dbReference type="NCBIfam" id="TIGR00710">
    <property type="entry name" value="efflux_Bcr_CflA"/>
    <property type="match status" value="1"/>
</dbReference>
<dbReference type="AlphaFoldDB" id="A0A318SCC8"/>
<name>A0A318SCC8_9DEIO</name>
<dbReference type="EMBL" id="QJSX01000025">
    <property type="protein sequence ID" value="PYE48986.1"/>
    <property type="molecule type" value="Genomic_DNA"/>
</dbReference>
<comment type="caution">
    <text evidence="10">The sequence shown here is derived from an EMBL/GenBank/DDBJ whole genome shotgun (WGS) entry which is preliminary data.</text>
</comment>
<dbReference type="InterPro" id="IPR036259">
    <property type="entry name" value="MFS_trans_sf"/>
</dbReference>
<dbReference type="GO" id="GO:0042910">
    <property type="term" value="F:xenobiotic transmembrane transporter activity"/>
    <property type="evidence" value="ECO:0007669"/>
    <property type="project" value="InterPro"/>
</dbReference>
<evidence type="ECO:0000256" key="6">
    <source>
        <dbReference type="ARBA" id="ARBA00022989"/>
    </source>
</evidence>
<dbReference type="SUPFAM" id="SSF103473">
    <property type="entry name" value="MFS general substrate transporter"/>
    <property type="match status" value="1"/>
</dbReference>
<dbReference type="Proteomes" id="UP000248326">
    <property type="component" value="Unassembled WGS sequence"/>
</dbReference>
<feature type="domain" description="Major facilitator superfamily (MFS) profile" evidence="9">
    <location>
        <begin position="11"/>
        <end position="394"/>
    </location>
</feature>
<feature type="transmembrane region" description="Helical" evidence="8">
    <location>
        <begin position="372"/>
        <end position="392"/>
    </location>
</feature>
<evidence type="ECO:0000256" key="2">
    <source>
        <dbReference type="ARBA" id="ARBA00006236"/>
    </source>
</evidence>
<evidence type="ECO:0000256" key="8">
    <source>
        <dbReference type="SAM" id="Phobius"/>
    </source>
</evidence>
<sequence>MSTESNPRRSALLTVILGGLQAFGPLSIDMYLPGLPAIARDLGASEGTAQFTLSAFLIGMAIGQAVYGPITDKYGRKSPLRFGVVLYVIASVLCTLAPSVGVLILGRFLQALGASAGAVITTAVVRDVWSGKAAADRFSLLMLVMGVAPILAPLLGSIVLAHFDWHAVFWILAVFGALCLAAISALPETAPRTPGKSSRLRDGLRTYALLTRDTGFVTYALAGSFASSTMFAYITASSFVFVDLFGVAPGTYGLLFGLNALGLIVASQVNRALLRRLPIEVIASFATLALALFASLLLLVTLLGQANAVVFAALLFGLLTSLGFTFPNTTALALESIRTNMGSASAFRGTVQFALSGLAGSLVGVLANGTALPMASVIFVCAILATVFLSVARRVRPSV</sequence>
<evidence type="ECO:0000256" key="4">
    <source>
        <dbReference type="ARBA" id="ARBA00022475"/>
    </source>
</evidence>